<accession>A0A9N8VLQ0</accession>
<dbReference type="PANTHER" id="PTHR11188:SF17">
    <property type="entry name" value="FI21816P1"/>
    <property type="match status" value="1"/>
</dbReference>
<dbReference type="InterPro" id="IPR050357">
    <property type="entry name" value="Arrestin_domain-protein"/>
</dbReference>
<dbReference type="InterPro" id="IPR011021">
    <property type="entry name" value="Arrestin-like_N"/>
</dbReference>
<protein>
    <submittedName>
        <fullName evidence="2">11720_t:CDS:1</fullName>
    </submittedName>
</protein>
<dbReference type="Proteomes" id="UP000789375">
    <property type="component" value="Unassembled WGS sequence"/>
</dbReference>
<dbReference type="EMBL" id="CAJVPP010000195">
    <property type="protein sequence ID" value="CAG8454041.1"/>
    <property type="molecule type" value="Genomic_DNA"/>
</dbReference>
<sequence>MAMMAAFAASTPLPSDYVKTDSRMFFSYHPENTSFQRGYLGVGVSTISGTLHIRFPQAVEAKNITLNFTGREIVEWVDLKKVRAEKIIDNKQIYLWQSSSELGHELITDLDLPFEFEIRDDFIGSFNSQLGKVQYTLRATINRKPRRKKHSVEVLVPLCRWSIPKQEEMRPLVIKAHARNRKVPLSWQAILPQTFFDVNSETLVKLRLTSHNPNLRIRKISACVKTCIIYSVDDRGVIPVQREKRHQKHIIAGKDILITPMGPDTIFEGNAIVKVPSNIPPSGKTKFMCVKNKLQIKVTFERSRHSVMIMREIVIGKNFLDDKSAADMRDSMDYFSGTEFTEDQ</sequence>
<proteinExistence type="predicted"/>
<dbReference type="PANTHER" id="PTHR11188">
    <property type="entry name" value="ARRESTIN DOMAIN CONTAINING PROTEIN"/>
    <property type="match status" value="1"/>
</dbReference>
<organism evidence="2 3">
    <name type="scientific">Funneliformis mosseae</name>
    <name type="common">Endomycorrhizal fungus</name>
    <name type="synonym">Glomus mosseae</name>
    <dbReference type="NCBI Taxonomy" id="27381"/>
    <lineage>
        <taxon>Eukaryota</taxon>
        <taxon>Fungi</taxon>
        <taxon>Fungi incertae sedis</taxon>
        <taxon>Mucoromycota</taxon>
        <taxon>Glomeromycotina</taxon>
        <taxon>Glomeromycetes</taxon>
        <taxon>Glomerales</taxon>
        <taxon>Glomeraceae</taxon>
        <taxon>Funneliformis</taxon>
    </lineage>
</organism>
<comment type="caution">
    <text evidence="2">The sequence shown here is derived from an EMBL/GenBank/DDBJ whole genome shotgun (WGS) entry which is preliminary data.</text>
</comment>
<dbReference type="GO" id="GO:0015031">
    <property type="term" value="P:protein transport"/>
    <property type="evidence" value="ECO:0007669"/>
    <property type="project" value="TreeGrafter"/>
</dbReference>
<dbReference type="GO" id="GO:0005737">
    <property type="term" value="C:cytoplasm"/>
    <property type="evidence" value="ECO:0007669"/>
    <property type="project" value="TreeGrafter"/>
</dbReference>
<dbReference type="AlphaFoldDB" id="A0A9N8VLQ0"/>
<name>A0A9N8VLQ0_FUNMO</name>
<dbReference type="Pfam" id="PF00339">
    <property type="entry name" value="Arrestin_N"/>
    <property type="match status" value="1"/>
</dbReference>
<evidence type="ECO:0000313" key="3">
    <source>
        <dbReference type="Proteomes" id="UP000789375"/>
    </source>
</evidence>
<reference evidence="2" key="1">
    <citation type="submission" date="2021-06" db="EMBL/GenBank/DDBJ databases">
        <authorList>
            <person name="Kallberg Y."/>
            <person name="Tangrot J."/>
            <person name="Rosling A."/>
        </authorList>
    </citation>
    <scope>NUCLEOTIDE SEQUENCE</scope>
    <source>
        <strain evidence="2">87-6 pot B 2015</strain>
    </source>
</reference>
<dbReference type="Gene3D" id="2.60.40.640">
    <property type="match status" value="1"/>
</dbReference>
<feature type="domain" description="Arrestin-like N-terminal" evidence="1">
    <location>
        <begin position="45"/>
        <end position="151"/>
    </location>
</feature>
<keyword evidence="3" id="KW-1185">Reference proteome</keyword>
<gene>
    <name evidence="2" type="ORF">FMOSSE_LOCUS1683</name>
</gene>
<evidence type="ECO:0000313" key="2">
    <source>
        <dbReference type="EMBL" id="CAG8454041.1"/>
    </source>
</evidence>
<evidence type="ECO:0000259" key="1">
    <source>
        <dbReference type="Pfam" id="PF00339"/>
    </source>
</evidence>
<dbReference type="InterPro" id="IPR014752">
    <property type="entry name" value="Arrestin-like_C"/>
</dbReference>